<comment type="caution">
    <text evidence="2">The sequence shown here is derived from an EMBL/GenBank/DDBJ whole genome shotgun (WGS) entry which is preliminary data.</text>
</comment>
<reference evidence="2 3" key="2">
    <citation type="journal article" date="2022" name="Mol. Biol. Evol.">
        <title>Comparative Genomics Reveals Insights into the Divergent Evolution of Astigmatic Mites and Household Pest Adaptations.</title>
        <authorList>
            <person name="Xiong Q."/>
            <person name="Wan A.T."/>
            <person name="Liu X."/>
            <person name="Fung C.S."/>
            <person name="Xiao X."/>
            <person name="Malainual N."/>
            <person name="Hou J."/>
            <person name="Wang L."/>
            <person name="Wang M."/>
            <person name="Yang K.Y."/>
            <person name="Cui Y."/>
            <person name="Leung E.L."/>
            <person name="Nong W."/>
            <person name="Shin S.K."/>
            <person name="Au S.W."/>
            <person name="Jeong K.Y."/>
            <person name="Chew F.T."/>
            <person name="Hui J.H."/>
            <person name="Leung T.F."/>
            <person name="Tungtrongchitr A."/>
            <person name="Zhong N."/>
            <person name="Liu Z."/>
            <person name="Tsui S.K."/>
        </authorList>
    </citation>
    <scope>NUCLEOTIDE SEQUENCE [LARGE SCALE GENOMIC DNA]</scope>
    <source>
        <strain evidence="2">Derp</strain>
    </source>
</reference>
<name>A0ABQ8JPY4_DERPT</name>
<feature type="compositionally biased region" description="Basic and acidic residues" evidence="1">
    <location>
        <begin position="368"/>
        <end position="377"/>
    </location>
</feature>
<evidence type="ECO:0000256" key="1">
    <source>
        <dbReference type="SAM" id="MobiDB-lite"/>
    </source>
</evidence>
<reference evidence="2 3" key="1">
    <citation type="journal article" date="2018" name="J. Allergy Clin. Immunol.">
        <title>High-quality assembly of Dermatophagoides pteronyssinus genome and transcriptome reveals a wide range of novel allergens.</title>
        <authorList>
            <person name="Liu X.Y."/>
            <person name="Yang K.Y."/>
            <person name="Wang M.Q."/>
            <person name="Kwok J.S."/>
            <person name="Zeng X."/>
            <person name="Yang Z."/>
            <person name="Xiao X.J."/>
            <person name="Lau C.P."/>
            <person name="Li Y."/>
            <person name="Huang Z.M."/>
            <person name="Ba J.G."/>
            <person name="Yim A.K."/>
            <person name="Ouyang C.Y."/>
            <person name="Ngai S.M."/>
            <person name="Chan T.F."/>
            <person name="Leung E.L."/>
            <person name="Liu L."/>
            <person name="Liu Z.G."/>
            <person name="Tsui S.K."/>
        </authorList>
    </citation>
    <scope>NUCLEOTIDE SEQUENCE [LARGE SCALE GENOMIC DNA]</scope>
    <source>
        <strain evidence="2">Derp</strain>
    </source>
</reference>
<proteinExistence type="predicted"/>
<dbReference type="EMBL" id="NJHN03000029">
    <property type="protein sequence ID" value="KAH9424485.1"/>
    <property type="molecule type" value="Genomic_DNA"/>
</dbReference>
<dbReference type="Proteomes" id="UP000887458">
    <property type="component" value="Unassembled WGS sequence"/>
</dbReference>
<accession>A0ABQ8JPY4</accession>
<sequence>MVTALISTSPRQVTKSSTEDSALPSLAMYCVARRQQATLPRHLRMPYLHKWAVSMARMDSDLEAFSHNPTDGRADIEGSKSDVAMNAWPPQASYPCGRAFAVRIRTGNQDQASFCPFTLREKLEAVNLGDLLRILVRLSTEVNLAFGFSRTDNSAPDSARTAELFDINIHISRQAVFMDSMSYREKTTLPRTAADVSEFDRVTALVPESTSSLSQFGNIDPIPFRKIDHGIILLKLYRAVVTDFSASLGPTEPCPTAVHMEPFSTSAPMTAPGRLTSDTFNAIIAALLLVMTSHSRRSDDRFARQNRYRPPPEFPLASSCPGIVHHLSGTIVYAPASLDRQKTNRPNHLVERGLASSARNAPKLAAEKHRNNLRKDPFPASLAAGID</sequence>
<organism evidence="2 3">
    <name type="scientific">Dermatophagoides pteronyssinus</name>
    <name type="common">European house dust mite</name>
    <dbReference type="NCBI Taxonomy" id="6956"/>
    <lineage>
        <taxon>Eukaryota</taxon>
        <taxon>Metazoa</taxon>
        <taxon>Ecdysozoa</taxon>
        <taxon>Arthropoda</taxon>
        <taxon>Chelicerata</taxon>
        <taxon>Arachnida</taxon>
        <taxon>Acari</taxon>
        <taxon>Acariformes</taxon>
        <taxon>Sarcoptiformes</taxon>
        <taxon>Astigmata</taxon>
        <taxon>Psoroptidia</taxon>
        <taxon>Analgoidea</taxon>
        <taxon>Pyroglyphidae</taxon>
        <taxon>Dermatophagoidinae</taxon>
        <taxon>Dermatophagoides</taxon>
    </lineage>
</organism>
<feature type="region of interest" description="Disordered" evidence="1">
    <location>
        <begin position="368"/>
        <end position="387"/>
    </location>
</feature>
<dbReference type="PANTHER" id="PTHR33047:SF8">
    <property type="entry name" value="REGULATOR OF RDNA TRANSCRIPTION PROTEIN 15"/>
    <property type="match status" value="1"/>
</dbReference>
<dbReference type="PANTHER" id="PTHR33047">
    <property type="entry name" value="PROTEIN TAR1"/>
    <property type="match status" value="1"/>
</dbReference>
<protein>
    <submittedName>
        <fullName evidence="2">Uncharacterized protein</fullName>
    </submittedName>
</protein>
<evidence type="ECO:0000313" key="2">
    <source>
        <dbReference type="EMBL" id="KAH9424485.1"/>
    </source>
</evidence>
<dbReference type="InterPro" id="IPR052997">
    <property type="entry name" value="RRT15-like"/>
</dbReference>
<keyword evidence="3" id="KW-1185">Reference proteome</keyword>
<evidence type="ECO:0000313" key="3">
    <source>
        <dbReference type="Proteomes" id="UP000887458"/>
    </source>
</evidence>
<gene>
    <name evidence="2" type="ORF">DERP_004670</name>
</gene>